<dbReference type="Gene3D" id="1.10.10.10">
    <property type="entry name" value="Winged helix-like DNA-binding domain superfamily/Winged helix DNA-binding domain"/>
    <property type="match status" value="1"/>
</dbReference>
<gene>
    <name evidence="3" type="ORF">GCM10009066_15100</name>
</gene>
<feature type="domain" description="HTH marR-type" evidence="2">
    <location>
        <begin position="31"/>
        <end position="76"/>
    </location>
</feature>
<evidence type="ECO:0000313" key="3">
    <source>
        <dbReference type="EMBL" id="GAA0301970.1"/>
    </source>
</evidence>
<name>A0AAV3S865_9EURY</name>
<dbReference type="InterPro" id="IPR036388">
    <property type="entry name" value="WH-like_DNA-bd_sf"/>
</dbReference>
<dbReference type="GO" id="GO:0003700">
    <property type="term" value="F:DNA-binding transcription factor activity"/>
    <property type="evidence" value="ECO:0007669"/>
    <property type="project" value="InterPro"/>
</dbReference>
<dbReference type="AlphaFoldDB" id="A0AAV3S865"/>
<reference evidence="3 4" key="1">
    <citation type="journal article" date="2019" name="Int. J. Syst. Evol. Microbiol.">
        <title>The Global Catalogue of Microorganisms (GCM) 10K type strain sequencing project: providing services to taxonomists for standard genome sequencing and annotation.</title>
        <authorList>
            <consortium name="The Broad Institute Genomics Platform"/>
            <consortium name="The Broad Institute Genome Sequencing Center for Infectious Disease"/>
            <person name="Wu L."/>
            <person name="Ma J."/>
        </authorList>
    </citation>
    <scope>NUCLEOTIDE SEQUENCE [LARGE SCALE GENOMIC DNA]</scope>
    <source>
        <strain evidence="3 4">JCM 16330</strain>
    </source>
</reference>
<feature type="region of interest" description="Disordered" evidence="1">
    <location>
        <begin position="109"/>
        <end position="130"/>
    </location>
</feature>
<comment type="caution">
    <text evidence="3">The sequence shown here is derived from an EMBL/GenBank/DDBJ whole genome shotgun (WGS) entry which is preliminary data.</text>
</comment>
<dbReference type="InterPro" id="IPR000835">
    <property type="entry name" value="HTH_MarR-typ"/>
</dbReference>
<dbReference type="SUPFAM" id="SSF46785">
    <property type="entry name" value="Winged helix' DNA-binding domain"/>
    <property type="match status" value="1"/>
</dbReference>
<dbReference type="Proteomes" id="UP001500837">
    <property type="component" value="Unassembled WGS sequence"/>
</dbReference>
<organism evidence="3 4">
    <name type="scientific">Halarchaeum salinum</name>
    <dbReference type="NCBI Taxonomy" id="489912"/>
    <lineage>
        <taxon>Archaea</taxon>
        <taxon>Methanobacteriati</taxon>
        <taxon>Methanobacteriota</taxon>
        <taxon>Stenosarchaea group</taxon>
        <taxon>Halobacteria</taxon>
        <taxon>Halobacteriales</taxon>
        <taxon>Halobacteriaceae</taxon>
    </lineage>
</organism>
<accession>A0AAV3S865</accession>
<evidence type="ECO:0000259" key="2">
    <source>
        <dbReference type="Pfam" id="PF12802"/>
    </source>
</evidence>
<evidence type="ECO:0000313" key="4">
    <source>
        <dbReference type="Proteomes" id="UP001500837"/>
    </source>
</evidence>
<dbReference type="InterPro" id="IPR036390">
    <property type="entry name" value="WH_DNA-bd_sf"/>
</dbReference>
<dbReference type="Pfam" id="PF12802">
    <property type="entry name" value="MarR_2"/>
    <property type="match status" value="1"/>
</dbReference>
<proteinExistence type="predicted"/>
<dbReference type="EMBL" id="BAAABL010000043">
    <property type="protein sequence ID" value="GAA0301970.1"/>
    <property type="molecule type" value="Genomic_DNA"/>
</dbReference>
<sequence length="130" mass="14720">MTYLLSTMSIDRDTFKNTSEDELADLSVPDQVLGFLAANEDRAFKAREIASQIGVDEGAVSTALSRLKSRDLVEHKATYWAVTDDEERLDGYSGYERATALFNERFGEEDKEAWREHAPEESHPSVEDEK</sequence>
<protein>
    <submittedName>
        <fullName evidence="3">Helix-turn-helix domain-containing protein</fullName>
    </submittedName>
</protein>
<evidence type="ECO:0000256" key="1">
    <source>
        <dbReference type="SAM" id="MobiDB-lite"/>
    </source>
</evidence>
<keyword evidence="4" id="KW-1185">Reference proteome</keyword>